<evidence type="ECO:0000256" key="1">
    <source>
        <dbReference type="SAM" id="Phobius"/>
    </source>
</evidence>
<reference evidence="2 3" key="1">
    <citation type="submission" date="2016-01" db="EMBL/GenBank/DDBJ databases">
        <title>Genome Sequences of Twelve Sporeforming Bacillus Species Isolated from Foods.</title>
        <authorList>
            <person name="Berendsen E.M."/>
            <person name="Wells-Bennik M.H."/>
            <person name="Krawcyk A.O."/>
            <person name="De Jong A."/>
            <person name="Holsappel S."/>
            <person name="Eijlander R.T."/>
            <person name="Kuipers O.P."/>
        </authorList>
    </citation>
    <scope>NUCLEOTIDE SEQUENCE [LARGE SCALE GENOMIC DNA]</scope>
    <source>
        <strain evidence="2 3">B4102</strain>
    </source>
</reference>
<dbReference type="PATRIC" id="fig|46224.3.peg.1536"/>
<feature type="transmembrane region" description="Helical" evidence="1">
    <location>
        <begin position="257"/>
        <end position="283"/>
    </location>
</feature>
<accession>A0A150LCE8</accession>
<keyword evidence="3" id="KW-1185">Reference proteome</keyword>
<dbReference type="STRING" id="46224.B4102_2450"/>
<feature type="transmembrane region" description="Helical" evidence="1">
    <location>
        <begin position="295"/>
        <end position="314"/>
    </location>
</feature>
<sequence length="379" mass="43386">MSLMRLESLRVIRNKKNIAVFGIAIVIVLLLFFLNFETSKKMNPINDYQRNKVTLENSLSSLESNPDKSVAKERVLRNLKEQLNLQTSQIEANKTGDWKKELKLQISLDKNLLEKLRAGTAVTDNKDIIPITEKEIQLNTKLVNQNIHPVIESYETEGINFTYRILFYFFPFLMPLFVAVLIGDISTTNKMSGITNLVNIFPVKQTRILDTRILISFFYSCILIFVPLLVALFIGTIANNPGSWNYPIAVNSNGTELTWITISNFFGRALLLIICLLIFISIFTQFLNTFIKNNLLLMLVLIGCFYFVELMGSIKTKFYAIMHFIPFTFANVPKIINGESALNFNNPYLNVTDGVFTLLLSSILFYFLTILIINNKKRI</sequence>
<evidence type="ECO:0000313" key="3">
    <source>
        <dbReference type="Proteomes" id="UP000075666"/>
    </source>
</evidence>
<comment type="caution">
    <text evidence="2">The sequence shown here is derived from an EMBL/GenBank/DDBJ whole genome shotgun (WGS) entry which is preliminary data.</text>
</comment>
<keyword evidence="1" id="KW-1133">Transmembrane helix</keyword>
<keyword evidence="1" id="KW-0812">Transmembrane</keyword>
<feature type="transmembrane region" description="Helical" evidence="1">
    <location>
        <begin position="165"/>
        <end position="183"/>
    </location>
</feature>
<dbReference type="AlphaFoldDB" id="A0A150LCE8"/>
<dbReference type="Proteomes" id="UP000075666">
    <property type="component" value="Unassembled WGS sequence"/>
</dbReference>
<gene>
    <name evidence="2" type="ORF">B4102_2450</name>
</gene>
<feature type="transmembrane region" description="Helical" evidence="1">
    <location>
        <begin position="354"/>
        <end position="373"/>
    </location>
</feature>
<feature type="transmembrane region" description="Helical" evidence="1">
    <location>
        <begin position="213"/>
        <end position="237"/>
    </location>
</feature>
<evidence type="ECO:0000313" key="2">
    <source>
        <dbReference type="EMBL" id="KYD09944.1"/>
    </source>
</evidence>
<dbReference type="PANTHER" id="PTHR37305">
    <property type="entry name" value="INTEGRAL MEMBRANE PROTEIN-RELATED"/>
    <property type="match status" value="1"/>
</dbReference>
<name>A0A150LCE8_9BACI</name>
<protein>
    <submittedName>
        <fullName evidence="2">Uncharacterized protein</fullName>
    </submittedName>
</protein>
<feature type="transmembrane region" description="Helical" evidence="1">
    <location>
        <begin position="18"/>
        <end position="36"/>
    </location>
</feature>
<dbReference type="EMBL" id="LQYN01000020">
    <property type="protein sequence ID" value="KYD09944.1"/>
    <property type="molecule type" value="Genomic_DNA"/>
</dbReference>
<proteinExistence type="predicted"/>
<dbReference type="OrthoDB" id="2446350at2"/>
<dbReference type="PANTHER" id="PTHR37305:SF1">
    <property type="entry name" value="MEMBRANE PROTEIN"/>
    <property type="match status" value="1"/>
</dbReference>
<organism evidence="2 3">
    <name type="scientific">Heyndrickxia sporothermodurans</name>
    <dbReference type="NCBI Taxonomy" id="46224"/>
    <lineage>
        <taxon>Bacteria</taxon>
        <taxon>Bacillati</taxon>
        <taxon>Bacillota</taxon>
        <taxon>Bacilli</taxon>
        <taxon>Bacillales</taxon>
        <taxon>Bacillaceae</taxon>
        <taxon>Heyndrickxia</taxon>
    </lineage>
</organism>
<keyword evidence="1" id="KW-0472">Membrane</keyword>